<organism evidence="1 2">
    <name type="scientific">Barnesiella viscericola DSM 18177</name>
    <dbReference type="NCBI Taxonomy" id="880074"/>
    <lineage>
        <taxon>Bacteria</taxon>
        <taxon>Pseudomonadati</taxon>
        <taxon>Bacteroidota</taxon>
        <taxon>Bacteroidia</taxon>
        <taxon>Bacteroidales</taxon>
        <taxon>Barnesiellaceae</taxon>
        <taxon>Barnesiella</taxon>
    </lineage>
</organism>
<dbReference type="HOGENOM" id="CLU_263800_0_0_10"/>
<evidence type="ECO:0008006" key="3">
    <source>
        <dbReference type="Google" id="ProtNLM"/>
    </source>
</evidence>
<dbReference type="NCBIfam" id="NF038128">
    <property type="entry name" value="choice_anch_J"/>
    <property type="match status" value="1"/>
</dbReference>
<protein>
    <recommendedName>
        <fullName evidence="3">CBM-cenC domain-containing protein</fullName>
    </recommendedName>
</protein>
<evidence type="ECO:0000313" key="1">
    <source>
        <dbReference type="EMBL" id="AHF13681.1"/>
    </source>
</evidence>
<gene>
    <name evidence="1" type="ORF">BARVI_03970</name>
</gene>
<dbReference type="InterPro" id="IPR008979">
    <property type="entry name" value="Galactose-bd-like_sf"/>
</dbReference>
<proteinExistence type="predicted"/>
<name>W0EX91_9BACT</name>
<dbReference type="Gene3D" id="2.60.120.200">
    <property type="match status" value="4"/>
</dbReference>
<dbReference type="SUPFAM" id="SSF49785">
    <property type="entry name" value="Galactose-binding domain-like"/>
    <property type="match status" value="1"/>
</dbReference>
<keyword evidence="2" id="KW-1185">Reference proteome</keyword>
<dbReference type="EMBL" id="CP007034">
    <property type="protein sequence ID" value="AHF13681.1"/>
    <property type="molecule type" value="Genomic_DNA"/>
</dbReference>
<sequence length="1272" mass="140261">MFEFKLYEGDNSGETPEEVVVEVPYSIDFLNNSENWTSADNNDDGQTWTPSSGIGVVLGMGSHDDDFFSPQVTLEGGVAYKITTNIAIDGTPEDYDVVTLTQGTDKAQMQAIKQLDFEQIGENVEEIIFTPTSSGNYYFSFHNTSTTGGKTLILQSFAIDKYVEVMPEENEIYSTRFDESEPLNGWTVIDSNTDGVKWAMEEGYAGPAYNGNMAIGEANDWLITPALNMVAGNDYVIRYTLSQAGAFDADEVVIKWGTTPTAAGMTNSLTTESINLGSGSVDKVIRLTCSQSGNVYIGFNLTTANPNGIISLDKISVSQTSKAKPQPVDGLRVSSNHKEQTVTLNWTNPAFDVTEAPIIETLDITIYENGVKVATLEDRAVGEKDTYTYSPAQFSGMALYRVVASINDIESLPVEASINLDDINGEAILLQDIPLDTADDFAKWVIENKDGGGTWNYSVSAITIPTTSSGDHNDWAITPGVQLEPGKRYVVKFDVATSASFAGNLQVWLGDAQTADNMDTELLSLNNIYYNGFVSTSTPQFSVETAGTYYIGFQAGNIENGMRVRNVNVCYIQEYQEAPVMELPYFENFDKNTEIPTGWRMERSSDELGFYVRDVSQAASIYMKAYSLPNALMVKGNAPEAREEVAYTPKFSFEPGNVYTVSFQFNMFQLSGKANNSIAIYKATDQNQESIVGEPVFEVNSQTGMTSWEEKSFDLTVDEAAEYCFVIKVTSDGASDVDIKIDDFAVDQIVEIEPVKPAAVMNARAMVISSNQSIIFSWNHPLVDVDGETIQKGSVIKTQIYDGTELIAEPTVVMPDASTVDAETGIPMSFTYTYADFDKFTGQKIYKFVPCIDTEAGPATTAVVSLSSFTDGYLKERAYVADFTEGDNEWTAIDADEDNNTWAHAESAMTTTGKDEWLISPELTLKPGKSYYVLCEFMTDVDQYADVTFTRGNGSSVKDQTEVIYSFDNVILSNYALMEVGGTFLPEDESNYFGIHVESENGSKVQVKSFKVMRLMTSNEPEELPYEQDFENRIDINESTLFPNKWGCRTSSSALFRVTTMPENTVAAHSGEYAVVANEYTSGARDELLYTPYFSLEVGKTYEISYYLYMPGNGENITIGGLYEAYTQDESGIELPLLQAMTEPAKEWTKYLVKYTPKYDMVDYCFYFKFLATAANSGIIAIDDFKIEKVSGGSGIAEVEDNGGIYYAQSTSTLYVPENIEQVSIFNMQGQLVLDTENADGTISMANMSKGIYIVKAVNAEGNVISLKVMKN</sequence>
<accession>W0EX91</accession>
<dbReference type="NCBIfam" id="TIGR04183">
    <property type="entry name" value="Por_Secre_tail"/>
    <property type="match status" value="1"/>
</dbReference>
<dbReference type="Gene3D" id="2.60.120.260">
    <property type="entry name" value="Galactose-binding domain-like"/>
    <property type="match status" value="2"/>
</dbReference>
<dbReference type="KEGG" id="bvs:BARVI_03970"/>
<dbReference type="AlphaFoldDB" id="W0EX91"/>
<reference evidence="1 2" key="1">
    <citation type="submission" date="2013-12" db="EMBL/GenBank/DDBJ databases">
        <authorList>
            <consortium name="DOE Joint Genome Institute"/>
            <person name="Eisen J."/>
            <person name="Huntemann M."/>
            <person name="Han J."/>
            <person name="Chen A."/>
            <person name="Kyrpides N."/>
            <person name="Mavromatis K."/>
            <person name="Markowitz V."/>
            <person name="Palaniappan K."/>
            <person name="Ivanova N."/>
            <person name="Schaumberg A."/>
            <person name="Pati A."/>
            <person name="Liolios K."/>
            <person name="Nordberg H.P."/>
            <person name="Cantor M.N."/>
            <person name="Hua S.X."/>
            <person name="Woyke T."/>
        </authorList>
    </citation>
    <scope>NUCLEOTIDE SEQUENCE [LARGE SCALE GENOMIC DNA]</scope>
    <source>
        <strain evidence="2">DSM 18177</strain>
    </source>
</reference>
<dbReference type="PATRIC" id="fig|880074.11.peg.835"/>
<dbReference type="STRING" id="880074.BARVI_03970"/>
<evidence type="ECO:0000313" key="2">
    <source>
        <dbReference type="Proteomes" id="UP000018901"/>
    </source>
</evidence>
<dbReference type="InterPro" id="IPR026444">
    <property type="entry name" value="Secre_tail"/>
</dbReference>
<dbReference type="Proteomes" id="UP000018901">
    <property type="component" value="Chromosome"/>
</dbReference>